<evidence type="ECO:0000313" key="2">
    <source>
        <dbReference type="EMBL" id="MFD2565505.1"/>
    </source>
</evidence>
<dbReference type="Proteomes" id="UP001597319">
    <property type="component" value="Unassembled WGS sequence"/>
</dbReference>
<feature type="compositionally biased region" description="Basic and acidic residues" evidence="1">
    <location>
        <begin position="223"/>
        <end position="236"/>
    </location>
</feature>
<dbReference type="RefSeq" id="WP_378295316.1">
    <property type="nucleotide sequence ID" value="NZ_JBHULE010000035.1"/>
</dbReference>
<evidence type="ECO:0000313" key="3">
    <source>
        <dbReference type="Proteomes" id="UP001597319"/>
    </source>
</evidence>
<keyword evidence="2" id="KW-0413">Isomerase</keyword>
<dbReference type="InterPro" id="IPR046357">
    <property type="entry name" value="PPIase_dom_sf"/>
</dbReference>
<organism evidence="2 3">
    <name type="scientific">Aquimarina rubra</name>
    <dbReference type="NCBI Taxonomy" id="1920033"/>
    <lineage>
        <taxon>Bacteria</taxon>
        <taxon>Pseudomonadati</taxon>
        <taxon>Bacteroidota</taxon>
        <taxon>Flavobacteriia</taxon>
        <taxon>Flavobacteriales</taxon>
        <taxon>Flavobacteriaceae</taxon>
        <taxon>Aquimarina</taxon>
    </lineage>
</organism>
<feature type="region of interest" description="Disordered" evidence="1">
    <location>
        <begin position="355"/>
        <end position="426"/>
    </location>
</feature>
<gene>
    <name evidence="2" type="ORF">ACFSR1_22710</name>
</gene>
<comment type="caution">
    <text evidence="2">The sequence shown here is derived from an EMBL/GenBank/DDBJ whole genome shotgun (WGS) entry which is preliminary data.</text>
</comment>
<dbReference type="EC" id="5.2.1.8" evidence="2"/>
<evidence type="ECO:0000256" key="1">
    <source>
        <dbReference type="SAM" id="MobiDB-lite"/>
    </source>
</evidence>
<dbReference type="Gene3D" id="3.10.50.40">
    <property type="match status" value="1"/>
</dbReference>
<accession>A0ABW5LL32</accession>
<feature type="compositionally biased region" description="Acidic residues" evidence="1">
    <location>
        <begin position="164"/>
        <end position="189"/>
    </location>
</feature>
<keyword evidence="3" id="KW-1185">Reference proteome</keyword>
<sequence length="426" mass="47062">MRFIYHNNGAKVQENCILRLQKSNQMNVRRYIFAIGMVLAALYACNNDDDDGIIAVPPRDEAEQQANEDPLIQEYLKTHFFTLVDNAANPDYQIVQFDTIAGDNSGQTSIWDSGLLETKTLTSNDVDYTLYFLKQNTGVQTERQPTFADSVYVTYRGEVFYDYEDDDADGIPNDGDVDADGNGEPDLIDDSVTKTDSDGDGIADDADIDNNPNSSDSDGDGVIDEKDPVDNNNPDRRVFDSAVTPVWFDLVNIIEGFRESVVDFRGASGFNVPDPNDGTVNYNMDFGNFTVFIPSGLGYFAEPQNGIPQYAPLIFNIQLYGSVESDHDNDGVPSYLEDIDGDRLVFDADDDTDLNGFPDYLDVDDDGDGTRTIDEDLEPDTDLNFDRDGDGDPTNDIGDGDPTNDDTDGDGIPNYLDTDDTASRED</sequence>
<feature type="compositionally biased region" description="Acidic residues" evidence="1">
    <location>
        <begin position="198"/>
        <end position="208"/>
    </location>
</feature>
<dbReference type="EMBL" id="JBHULE010000035">
    <property type="protein sequence ID" value="MFD2565505.1"/>
    <property type="molecule type" value="Genomic_DNA"/>
</dbReference>
<proteinExistence type="predicted"/>
<feature type="compositionally biased region" description="Acidic residues" evidence="1">
    <location>
        <begin position="391"/>
        <end position="409"/>
    </location>
</feature>
<feature type="region of interest" description="Disordered" evidence="1">
    <location>
        <begin position="164"/>
        <end position="236"/>
    </location>
</feature>
<dbReference type="GO" id="GO:0003755">
    <property type="term" value="F:peptidyl-prolyl cis-trans isomerase activity"/>
    <property type="evidence" value="ECO:0007669"/>
    <property type="project" value="UniProtKB-EC"/>
</dbReference>
<protein>
    <submittedName>
        <fullName evidence="2">FKBP-type peptidyl-prolyl cis-trans isomerase</fullName>
        <ecNumber evidence="2">5.2.1.8</ecNumber>
    </submittedName>
</protein>
<reference evidence="3" key="1">
    <citation type="journal article" date="2019" name="Int. J. Syst. Evol. Microbiol.">
        <title>The Global Catalogue of Microorganisms (GCM) 10K type strain sequencing project: providing services to taxonomists for standard genome sequencing and annotation.</title>
        <authorList>
            <consortium name="The Broad Institute Genomics Platform"/>
            <consortium name="The Broad Institute Genome Sequencing Center for Infectious Disease"/>
            <person name="Wu L."/>
            <person name="Ma J."/>
        </authorList>
    </citation>
    <scope>NUCLEOTIDE SEQUENCE [LARGE SCALE GENOMIC DNA]</scope>
    <source>
        <strain evidence="3">KCTC 52274</strain>
    </source>
</reference>
<name>A0ABW5LL32_9FLAO</name>